<protein>
    <recommendedName>
        <fullName evidence="5">Carboxypeptidase Q</fullName>
    </recommendedName>
    <alternativeName>
        <fullName evidence="20">Plasma glutamate carboxypeptidase</fullName>
    </alternativeName>
</protein>
<evidence type="ECO:0000256" key="18">
    <source>
        <dbReference type="ARBA" id="ARBA00023228"/>
    </source>
</evidence>
<dbReference type="GO" id="GO:0004177">
    <property type="term" value="F:aminopeptidase activity"/>
    <property type="evidence" value="ECO:0007669"/>
    <property type="project" value="UniProtKB-KW"/>
</dbReference>
<keyword evidence="7" id="KW-0121">Carboxypeptidase</keyword>
<keyword evidence="11" id="KW-0378">Hydrolase</keyword>
<evidence type="ECO:0000256" key="8">
    <source>
        <dbReference type="ARBA" id="ARBA00022670"/>
    </source>
</evidence>
<reference evidence="22 23" key="1">
    <citation type="submission" date="2017-06" db="EMBL/GenBank/DDBJ databases">
        <authorList>
            <person name="Kim H.J."/>
            <person name="Triplett B.A."/>
        </authorList>
    </citation>
    <scope>NUCLEOTIDE SEQUENCE [LARGE SCALE GENOMIC DNA]</scope>
    <source>
        <strain evidence="22 23">DSM 14713</strain>
    </source>
</reference>
<evidence type="ECO:0000256" key="12">
    <source>
        <dbReference type="ARBA" id="ARBA00022824"/>
    </source>
</evidence>
<evidence type="ECO:0000256" key="1">
    <source>
        <dbReference type="ARBA" id="ARBA00004240"/>
    </source>
</evidence>
<keyword evidence="6" id="KW-0964">Secreted</keyword>
<dbReference type="GO" id="GO:0005576">
    <property type="term" value="C:extracellular region"/>
    <property type="evidence" value="ECO:0007669"/>
    <property type="project" value="UniProtKB-SubCell"/>
</dbReference>
<dbReference type="Gene3D" id="3.50.30.30">
    <property type="match status" value="1"/>
</dbReference>
<dbReference type="PANTHER" id="PTHR12053">
    <property type="entry name" value="PROTEASE FAMILY M28 PLASMA GLUTAMATE CARBOXYPEPTIDASE-RELATED"/>
    <property type="match status" value="1"/>
</dbReference>
<sequence>MVAEYRVALGVPSPLETGEPPPGACEEPRWGREWVSLFLRSIAVPAALPLSAALLSLLTATPKAPVRAEAVRGDTGPSLQVAERLIGAALTEGHAYARLAELTDGVGQRLSGSEGAEAAVRWAKKRFEADGVKVWLEPVKVPRWVRGEGSGRVLASERTRGHTLSLLALGGSVGTPEGGLSAEVVEVRSFDEVAALGDKVKGKVVFFNHDMAQAQDYGRAAGLRTRGASVAAKAGAVGMLIRSLATASLRTPHTGAMRYDEGVPEIPAAAVSVEDAELLHRLIAGGPVKVELRLTCKSLPDADSFNVVAEVKGREKPREVVLLGAHLDSWDVGTGAHDDGAGVTMVMETARLLARLERAPRRTVRVVLFMNEENGLRGGLAYASAHAAELGEHVAALEMDSGGGRPLGVVLRAGAGGDALLKPWMQPLAALGANALLPGDAGGADISPLVPARVPFVGVRVDASRYFDVHHSEADTLDKVDPKDLAHSTAALAWVSYVLAEMPGVLPRPEAPASPRP</sequence>
<dbReference type="GO" id="GO:0005764">
    <property type="term" value="C:lysosome"/>
    <property type="evidence" value="ECO:0007669"/>
    <property type="project" value="UniProtKB-SubCell"/>
</dbReference>
<dbReference type="InterPro" id="IPR007484">
    <property type="entry name" value="Peptidase_M28"/>
</dbReference>
<evidence type="ECO:0000256" key="10">
    <source>
        <dbReference type="ARBA" id="ARBA00022729"/>
    </source>
</evidence>
<keyword evidence="12" id="KW-0256">Endoplasmic reticulum</keyword>
<evidence type="ECO:0000256" key="19">
    <source>
        <dbReference type="ARBA" id="ARBA00025833"/>
    </source>
</evidence>
<keyword evidence="23" id="KW-1185">Reference proteome</keyword>
<accession>A0A250IFN3</accession>
<evidence type="ECO:0000256" key="13">
    <source>
        <dbReference type="ARBA" id="ARBA00022833"/>
    </source>
</evidence>
<evidence type="ECO:0000313" key="22">
    <source>
        <dbReference type="EMBL" id="ATB30030.1"/>
    </source>
</evidence>
<keyword evidence="17" id="KW-0325">Glycoprotein</keyword>
<evidence type="ECO:0000313" key="23">
    <source>
        <dbReference type="Proteomes" id="UP000217289"/>
    </source>
</evidence>
<evidence type="ECO:0000256" key="17">
    <source>
        <dbReference type="ARBA" id="ARBA00023180"/>
    </source>
</evidence>
<keyword evidence="22" id="KW-0031">Aminopeptidase</keyword>
<evidence type="ECO:0000256" key="16">
    <source>
        <dbReference type="ARBA" id="ARBA00023145"/>
    </source>
</evidence>
<evidence type="ECO:0000256" key="2">
    <source>
        <dbReference type="ARBA" id="ARBA00004371"/>
    </source>
</evidence>
<keyword evidence="10" id="KW-0732">Signal</keyword>
<evidence type="ECO:0000256" key="3">
    <source>
        <dbReference type="ARBA" id="ARBA00004555"/>
    </source>
</evidence>
<feature type="domain" description="Peptidase M28" evidence="21">
    <location>
        <begin position="306"/>
        <end position="492"/>
    </location>
</feature>
<keyword evidence="18" id="KW-0458">Lysosome</keyword>
<keyword evidence="9" id="KW-0479">Metal-binding</keyword>
<comment type="subcellular location">
    <subcellularLocation>
        <location evidence="1">Endoplasmic reticulum</location>
    </subcellularLocation>
    <subcellularLocation>
        <location evidence="3">Golgi apparatus</location>
    </subcellularLocation>
    <subcellularLocation>
        <location evidence="2">Lysosome</location>
    </subcellularLocation>
    <subcellularLocation>
        <location evidence="4">Secreted</location>
    </subcellularLocation>
</comment>
<dbReference type="GO" id="GO:0006508">
    <property type="term" value="P:proteolysis"/>
    <property type="evidence" value="ECO:0007669"/>
    <property type="project" value="UniProtKB-KW"/>
</dbReference>
<keyword evidence="8" id="KW-0645">Protease</keyword>
<evidence type="ECO:0000256" key="7">
    <source>
        <dbReference type="ARBA" id="ARBA00022645"/>
    </source>
</evidence>
<keyword evidence="13" id="KW-0862">Zinc</keyword>
<proteinExistence type="predicted"/>
<dbReference type="InterPro" id="IPR039866">
    <property type="entry name" value="CPQ"/>
</dbReference>
<organism evidence="22 23">
    <name type="scientific">Melittangium boletus DSM 14713</name>
    <dbReference type="NCBI Taxonomy" id="1294270"/>
    <lineage>
        <taxon>Bacteria</taxon>
        <taxon>Pseudomonadati</taxon>
        <taxon>Myxococcota</taxon>
        <taxon>Myxococcia</taxon>
        <taxon>Myxococcales</taxon>
        <taxon>Cystobacterineae</taxon>
        <taxon>Archangiaceae</taxon>
        <taxon>Melittangium</taxon>
    </lineage>
</organism>
<keyword evidence="16" id="KW-0865">Zymogen</keyword>
<evidence type="ECO:0000256" key="20">
    <source>
        <dbReference type="ARBA" id="ARBA00033328"/>
    </source>
</evidence>
<keyword evidence="14" id="KW-0333">Golgi apparatus</keyword>
<evidence type="ECO:0000259" key="21">
    <source>
        <dbReference type="Pfam" id="PF04389"/>
    </source>
</evidence>
<evidence type="ECO:0000256" key="6">
    <source>
        <dbReference type="ARBA" id="ARBA00022525"/>
    </source>
</evidence>
<evidence type="ECO:0000256" key="14">
    <source>
        <dbReference type="ARBA" id="ARBA00023034"/>
    </source>
</evidence>
<dbReference type="PANTHER" id="PTHR12053:SF3">
    <property type="entry name" value="CARBOXYPEPTIDASE Q"/>
    <property type="match status" value="1"/>
</dbReference>
<keyword evidence="15" id="KW-0482">Metalloprotease</keyword>
<dbReference type="GO" id="GO:0004180">
    <property type="term" value="F:carboxypeptidase activity"/>
    <property type="evidence" value="ECO:0007669"/>
    <property type="project" value="UniProtKB-KW"/>
</dbReference>
<evidence type="ECO:0000256" key="15">
    <source>
        <dbReference type="ARBA" id="ARBA00023049"/>
    </source>
</evidence>
<dbReference type="GO" id="GO:0046872">
    <property type="term" value="F:metal ion binding"/>
    <property type="evidence" value="ECO:0007669"/>
    <property type="project" value="UniProtKB-KW"/>
</dbReference>
<evidence type="ECO:0000256" key="11">
    <source>
        <dbReference type="ARBA" id="ARBA00022801"/>
    </source>
</evidence>
<dbReference type="Proteomes" id="UP000217289">
    <property type="component" value="Chromosome"/>
</dbReference>
<gene>
    <name evidence="22" type="ORF">MEBOL_003485</name>
</gene>
<evidence type="ECO:0000256" key="4">
    <source>
        <dbReference type="ARBA" id="ARBA00004613"/>
    </source>
</evidence>
<dbReference type="KEGG" id="mbd:MEBOL_003485"/>
<evidence type="ECO:0000256" key="5">
    <source>
        <dbReference type="ARBA" id="ARBA00014116"/>
    </source>
</evidence>
<dbReference type="SUPFAM" id="SSF53187">
    <property type="entry name" value="Zn-dependent exopeptidases"/>
    <property type="match status" value="1"/>
</dbReference>
<dbReference type="Pfam" id="PF04389">
    <property type="entry name" value="Peptidase_M28"/>
    <property type="match status" value="1"/>
</dbReference>
<dbReference type="AlphaFoldDB" id="A0A250IFN3"/>
<name>A0A250IFN3_9BACT</name>
<evidence type="ECO:0000256" key="9">
    <source>
        <dbReference type="ARBA" id="ARBA00022723"/>
    </source>
</evidence>
<dbReference type="Gene3D" id="3.40.630.10">
    <property type="entry name" value="Zn peptidases"/>
    <property type="match status" value="1"/>
</dbReference>
<dbReference type="GO" id="GO:0070573">
    <property type="term" value="F:metallodipeptidase activity"/>
    <property type="evidence" value="ECO:0007669"/>
    <property type="project" value="InterPro"/>
</dbReference>
<dbReference type="EMBL" id="CP022163">
    <property type="protein sequence ID" value="ATB30030.1"/>
    <property type="molecule type" value="Genomic_DNA"/>
</dbReference>
<comment type="subunit">
    <text evidence="19">Homodimer. The monomeric form is inactive while the homodimer is active.</text>
</comment>